<accession>A0A0D2PDB3</accession>
<gene>
    <name evidence="2" type="ORF">HYPSUDRAFT_82409</name>
</gene>
<feature type="transmembrane region" description="Helical" evidence="1">
    <location>
        <begin position="37"/>
        <end position="57"/>
    </location>
</feature>
<evidence type="ECO:0000256" key="1">
    <source>
        <dbReference type="SAM" id="Phobius"/>
    </source>
</evidence>
<reference evidence="3" key="1">
    <citation type="submission" date="2014-04" db="EMBL/GenBank/DDBJ databases">
        <title>Evolutionary Origins and Diversification of the Mycorrhizal Mutualists.</title>
        <authorList>
            <consortium name="DOE Joint Genome Institute"/>
            <consortium name="Mycorrhizal Genomics Consortium"/>
            <person name="Kohler A."/>
            <person name="Kuo A."/>
            <person name="Nagy L.G."/>
            <person name="Floudas D."/>
            <person name="Copeland A."/>
            <person name="Barry K.W."/>
            <person name="Cichocki N."/>
            <person name="Veneault-Fourrey C."/>
            <person name="LaButti K."/>
            <person name="Lindquist E.A."/>
            <person name="Lipzen A."/>
            <person name="Lundell T."/>
            <person name="Morin E."/>
            <person name="Murat C."/>
            <person name="Riley R."/>
            <person name="Ohm R."/>
            <person name="Sun H."/>
            <person name="Tunlid A."/>
            <person name="Henrissat B."/>
            <person name="Grigoriev I.V."/>
            <person name="Hibbett D.S."/>
            <person name="Martin F."/>
        </authorList>
    </citation>
    <scope>NUCLEOTIDE SEQUENCE [LARGE SCALE GENOMIC DNA]</scope>
    <source>
        <strain evidence="3">FD-334 SS-4</strain>
    </source>
</reference>
<dbReference type="Proteomes" id="UP000054270">
    <property type="component" value="Unassembled WGS sequence"/>
</dbReference>
<protein>
    <recommendedName>
        <fullName evidence="4">MARVEL domain-containing protein</fullName>
    </recommendedName>
</protein>
<evidence type="ECO:0000313" key="3">
    <source>
        <dbReference type="Proteomes" id="UP000054270"/>
    </source>
</evidence>
<keyword evidence="3" id="KW-1185">Reference proteome</keyword>
<keyword evidence="1" id="KW-0472">Membrane</keyword>
<evidence type="ECO:0008006" key="4">
    <source>
        <dbReference type="Google" id="ProtNLM"/>
    </source>
</evidence>
<sequence>MAERFTLPISLLLISIICSATYLGLTMHDVAQRPIFNISLTVFTIFFHSILLLSIPTTPRESHQEPKFYISPLEQPFSAWGILIALFWVVTFLSDANKIWAWGGQRPTVQDYCFATLSSLECLINMDITWRCVVAARAKPNESFQLANRAQGRNG</sequence>
<proteinExistence type="predicted"/>
<evidence type="ECO:0000313" key="2">
    <source>
        <dbReference type="EMBL" id="KJA28839.1"/>
    </source>
</evidence>
<feature type="transmembrane region" description="Helical" evidence="1">
    <location>
        <begin position="6"/>
        <end position="25"/>
    </location>
</feature>
<keyword evidence="1" id="KW-1133">Transmembrane helix</keyword>
<dbReference type="AlphaFoldDB" id="A0A0D2PDB3"/>
<keyword evidence="1" id="KW-0812">Transmembrane</keyword>
<organism evidence="2 3">
    <name type="scientific">Hypholoma sublateritium (strain FD-334 SS-4)</name>
    <dbReference type="NCBI Taxonomy" id="945553"/>
    <lineage>
        <taxon>Eukaryota</taxon>
        <taxon>Fungi</taxon>
        <taxon>Dikarya</taxon>
        <taxon>Basidiomycota</taxon>
        <taxon>Agaricomycotina</taxon>
        <taxon>Agaricomycetes</taxon>
        <taxon>Agaricomycetidae</taxon>
        <taxon>Agaricales</taxon>
        <taxon>Agaricineae</taxon>
        <taxon>Strophariaceae</taxon>
        <taxon>Hypholoma</taxon>
    </lineage>
</organism>
<feature type="transmembrane region" description="Helical" evidence="1">
    <location>
        <begin position="77"/>
        <end position="96"/>
    </location>
</feature>
<dbReference type="EMBL" id="KN817520">
    <property type="protein sequence ID" value="KJA28839.1"/>
    <property type="molecule type" value="Genomic_DNA"/>
</dbReference>
<name>A0A0D2PDB3_HYPSF</name>